<gene>
    <name evidence="2" type="ORF">L1F31_13805</name>
</gene>
<accession>A0ABY5SKW6</accession>
<name>A0ABY5SKW6_9MICO</name>
<evidence type="ECO:0000313" key="2">
    <source>
        <dbReference type="EMBL" id="UVI35183.1"/>
    </source>
</evidence>
<organism evidence="2 3">
    <name type="scientific">Brevibacterium spongiae</name>
    <dbReference type="NCBI Taxonomy" id="2909672"/>
    <lineage>
        <taxon>Bacteria</taxon>
        <taxon>Bacillati</taxon>
        <taxon>Actinomycetota</taxon>
        <taxon>Actinomycetes</taxon>
        <taxon>Micrococcales</taxon>
        <taxon>Brevibacteriaceae</taxon>
        <taxon>Brevibacterium</taxon>
    </lineage>
</organism>
<keyword evidence="3" id="KW-1185">Reference proteome</keyword>
<dbReference type="RefSeq" id="WP_265417854.1">
    <property type="nucleotide sequence ID" value="NZ_CP093443.1"/>
</dbReference>
<reference evidence="2" key="1">
    <citation type="submission" date="2022-03" db="EMBL/GenBank/DDBJ databases">
        <title>Brevibacterium spongiae sp. nov., isolated from marine sponge.</title>
        <authorList>
            <person name="Li Z."/>
            <person name="Zhang M."/>
        </authorList>
    </citation>
    <scope>NUCLEOTIDE SEQUENCE</scope>
    <source>
        <strain evidence="2">WHS-Z9</strain>
    </source>
</reference>
<dbReference type="EMBL" id="CP093443">
    <property type="protein sequence ID" value="UVI35183.1"/>
    <property type="molecule type" value="Genomic_DNA"/>
</dbReference>
<dbReference type="Proteomes" id="UP001064879">
    <property type="component" value="Chromosome"/>
</dbReference>
<sequence length="297" mass="34303">MLLAYIDEIGEPGPYVAKDHPKFNTNPVFGYAGFVIPENSARRFGQIFTAEKRRVFASELRGIDNPGRWERKGSDIFTPDAWRSYGEQIRVFRGLINRLAELSGRVFFYAEQKEVGTRKQVRLSDEQREASAMRESVNRLCRHADNCGENLLMLMDQINEKQRAARVATIYAHIFSRSQEFREMNAAIEPPMHIDSALSSNIQFADWIAAAVSRAIDYQLERESKYSWIPQALSNHMHHRITYESKLRLWQSSLNDLNNFDIFKSERPVQEKTGSGGMSPEDLAKLEKIKHATMKRR</sequence>
<evidence type="ECO:0000313" key="3">
    <source>
        <dbReference type="Proteomes" id="UP001064879"/>
    </source>
</evidence>
<dbReference type="Pfam" id="PF12686">
    <property type="entry name" value="DUF3800"/>
    <property type="match status" value="1"/>
</dbReference>
<proteinExistence type="predicted"/>
<feature type="region of interest" description="Disordered" evidence="1">
    <location>
        <begin position="268"/>
        <end position="297"/>
    </location>
</feature>
<evidence type="ECO:0000256" key="1">
    <source>
        <dbReference type="SAM" id="MobiDB-lite"/>
    </source>
</evidence>
<dbReference type="InterPro" id="IPR024524">
    <property type="entry name" value="DUF3800"/>
</dbReference>
<protein>
    <submittedName>
        <fullName evidence="2">DUF3800 domain-containing protein</fullName>
    </submittedName>
</protein>